<dbReference type="AlphaFoldDB" id="A0A9N7MV93"/>
<evidence type="ECO:0000313" key="2">
    <source>
        <dbReference type="EMBL" id="CAA0820497.1"/>
    </source>
</evidence>
<evidence type="ECO:0000256" key="1">
    <source>
        <dbReference type="SAM" id="MobiDB-lite"/>
    </source>
</evidence>
<gene>
    <name evidence="2" type="ORF">SHERM_18499</name>
</gene>
<evidence type="ECO:0008006" key="4">
    <source>
        <dbReference type="Google" id="ProtNLM"/>
    </source>
</evidence>
<name>A0A9N7MV93_STRHE</name>
<proteinExistence type="predicted"/>
<dbReference type="OrthoDB" id="1939710at2759"/>
<keyword evidence="3" id="KW-1185">Reference proteome</keyword>
<comment type="caution">
    <text evidence="2">The sequence shown here is derived from an EMBL/GenBank/DDBJ whole genome shotgun (WGS) entry which is preliminary data.</text>
</comment>
<sequence length="639" mass="71260">MELEFDKYCVVDGSPKTVLPAPYHRSKAVYRKSNEKVKCGKDLLGLDKNFRKISFNRYRSASCRDARPTRANPELHKRGSVYQGSEDVNLFRNTDFVVGRQKIELSRESAAAFPLGIIDSLCSLDEDGSLGDRERSSAVSTSEKSTSSYSINYCFLSNSKKVLLDNNISKPAKDIVIKSVVSSFAPVKYGNSPREKKPAVNLRKSLSSKLALPHSPARSENDCSETNGQKNFDRSVKSEDKNEPMCKLAMKDFSDNLNLVPPSSPAHIRGFLKSEHKNGLPFFEFSVSSPPDDACFVAKTRKVNNALTWVYTFHSLHHKRKSNASLSSMVGQMVVSCNLRTELNGPGAFNDAMVQECVLYDVPQSRTDITKLPLPAKKMVKDRIFKHYQPLAAPDMHPELEIAAIVMRVPFVKRESLKFKTGDGKKDCLLELCQMEEKREEKEEGISVNSCRGEMHVVVPAGSHSLPCGGENRGGPSPLLDRWRLGGGCDCNGWDMACPLDVFVNPDFRICDGQPLVDRWHPVELFVQGRKKNKMPAFTMRAVEDGKYVIHFHAQLSSLQAFSICVAILHAANASTADEHEANKRMLQSGDSLRVFAEEEIKNLMDSISEEEKFKAGSKKDEVLPSFVLNPPFSPIARV</sequence>
<dbReference type="PANTHER" id="PTHR31390:SF0">
    <property type="entry name" value="DOMAIN PROTEIN, PUTATIVE (DUF3527)-RELATED"/>
    <property type="match status" value="1"/>
</dbReference>
<dbReference type="Proteomes" id="UP001153555">
    <property type="component" value="Unassembled WGS sequence"/>
</dbReference>
<dbReference type="Pfam" id="PF12043">
    <property type="entry name" value="DUF3527"/>
    <property type="match status" value="2"/>
</dbReference>
<feature type="region of interest" description="Disordered" evidence="1">
    <location>
        <begin position="209"/>
        <end position="239"/>
    </location>
</feature>
<dbReference type="PANTHER" id="PTHR31390">
    <property type="entry name" value="EXPRESSED PROTEIN"/>
    <property type="match status" value="1"/>
</dbReference>
<accession>A0A9N7MV93</accession>
<protein>
    <recommendedName>
        <fullName evidence="4">DUF3527 domain protein</fullName>
    </recommendedName>
</protein>
<dbReference type="EMBL" id="CACSLK010020742">
    <property type="protein sequence ID" value="CAA0820497.1"/>
    <property type="molecule type" value="Genomic_DNA"/>
</dbReference>
<organism evidence="2 3">
    <name type="scientific">Striga hermonthica</name>
    <name type="common">Purple witchweed</name>
    <name type="synonym">Buchnera hermonthica</name>
    <dbReference type="NCBI Taxonomy" id="68872"/>
    <lineage>
        <taxon>Eukaryota</taxon>
        <taxon>Viridiplantae</taxon>
        <taxon>Streptophyta</taxon>
        <taxon>Embryophyta</taxon>
        <taxon>Tracheophyta</taxon>
        <taxon>Spermatophyta</taxon>
        <taxon>Magnoliopsida</taxon>
        <taxon>eudicotyledons</taxon>
        <taxon>Gunneridae</taxon>
        <taxon>Pentapetalae</taxon>
        <taxon>asterids</taxon>
        <taxon>lamiids</taxon>
        <taxon>Lamiales</taxon>
        <taxon>Orobanchaceae</taxon>
        <taxon>Buchnereae</taxon>
        <taxon>Striga</taxon>
    </lineage>
</organism>
<dbReference type="InterPro" id="IPR021916">
    <property type="entry name" value="DUF3527"/>
</dbReference>
<evidence type="ECO:0000313" key="3">
    <source>
        <dbReference type="Proteomes" id="UP001153555"/>
    </source>
</evidence>
<reference evidence="2" key="1">
    <citation type="submission" date="2019-12" db="EMBL/GenBank/DDBJ databases">
        <authorList>
            <person name="Scholes J."/>
        </authorList>
    </citation>
    <scope>NUCLEOTIDE SEQUENCE</scope>
</reference>